<organism evidence="1 2">
    <name type="scientific">Orchesella cincta</name>
    <name type="common">Springtail</name>
    <name type="synonym">Podura cincta</name>
    <dbReference type="NCBI Taxonomy" id="48709"/>
    <lineage>
        <taxon>Eukaryota</taxon>
        <taxon>Metazoa</taxon>
        <taxon>Ecdysozoa</taxon>
        <taxon>Arthropoda</taxon>
        <taxon>Hexapoda</taxon>
        <taxon>Collembola</taxon>
        <taxon>Entomobryomorpha</taxon>
        <taxon>Entomobryoidea</taxon>
        <taxon>Orchesellidae</taxon>
        <taxon>Orchesellinae</taxon>
        <taxon>Orchesella</taxon>
    </lineage>
</organism>
<dbReference type="PANTHER" id="PTHR15360:SF4">
    <property type="entry name" value="PROTEIN KINASE DOMAIN-CONTAINING PROTEIN"/>
    <property type="match status" value="1"/>
</dbReference>
<name>A0A1D2MZR8_ORCCI</name>
<dbReference type="EMBL" id="LJIJ01000347">
    <property type="protein sequence ID" value="ODM98512.1"/>
    <property type="molecule type" value="Genomic_DNA"/>
</dbReference>
<sequence length="565" mass="63765">MGNVGKSSQVPNLVLHIDEPKKNIKKEKFVTHLAPNIVSINMTGVLTLRLDCWAPYPIDLKFYGHLTNQETTVKTFRKEFGPTENPKTCFFINATMESHEQITGNYTCLSVENPRIFSSYYIFISPTPPGVLLTRGQKLMLQPKLTDKSVIFPCAVSHPDVHVQLFKENDMEPLSLSNNLKYDPKVGFTMQIKGESVDAFGTYICKTELSPNDRVNITLLRPKISPSTSNILVPPKGQLNVSCEATEDFFIVAQPETIPVAENEVHLIGNRTTTDNSTFKFVGTFISKPLDSPLAGYVSCIWKSTNETFARWTFHVLKKDTAKVKAACPSRSEIIAFECSNSVECRINSCIKKDAFCESNGYLCVNDNSCMQGGLIQCITETTSVTEIFFTGFPKSTTPNKTNRYAQWEWEKATTEELLLIKEVPKTTLSKRNTLELSCQGSNFVFSSGFKWFIIYENGKRVLVSDSKEIGSSSFTKNTWKDKKSMLESTLTISLNRTFPKISSFECSAPVWNSWHWINRTFSIDRIGYFDDTLPGKSNALTNFHLNSNLFTVVTSFIAVLYRFY</sequence>
<accession>A0A1D2MZR8</accession>
<evidence type="ECO:0000313" key="1">
    <source>
        <dbReference type="EMBL" id="ODM98512.1"/>
    </source>
</evidence>
<gene>
    <name evidence="1" type="ORF">Ocin01_08168</name>
</gene>
<comment type="caution">
    <text evidence="1">The sequence shown here is derived from an EMBL/GenBank/DDBJ whole genome shotgun (WGS) entry which is preliminary data.</text>
</comment>
<evidence type="ECO:0000313" key="2">
    <source>
        <dbReference type="Proteomes" id="UP000094527"/>
    </source>
</evidence>
<dbReference type="SUPFAM" id="SSF48726">
    <property type="entry name" value="Immunoglobulin"/>
    <property type="match status" value="1"/>
</dbReference>
<reference evidence="1 2" key="1">
    <citation type="journal article" date="2016" name="Genome Biol. Evol.">
        <title>Gene Family Evolution Reflects Adaptation to Soil Environmental Stressors in the Genome of the Collembolan Orchesella cincta.</title>
        <authorList>
            <person name="Faddeeva-Vakhrusheva A."/>
            <person name="Derks M.F."/>
            <person name="Anvar S.Y."/>
            <person name="Agamennone V."/>
            <person name="Suring W."/>
            <person name="Smit S."/>
            <person name="van Straalen N.M."/>
            <person name="Roelofs D."/>
        </authorList>
    </citation>
    <scope>NUCLEOTIDE SEQUENCE [LARGE SCALE GENOMIC DNA]</scope>
    <source>
        <tissue evidence="1">Mixed pool</tissue>
    </source>
</reference>
<dbReference type="Proteomes" id="UP000094527">
    <property type="component" value="Unassembled WGS sequence"/>
</dbReference>
<proteinExistence type="predicted"/>
<feature type="non-terminal residue" evidence="1">
    <location>
        <position position="565"/>
    </location>
</feature>
<dbReference type="Gene3D" id="2.60.40.10">
    <property type="entry name" value="Immunoglobulins"/>
    <property type="match status" value="1"/>
</dbReference>
<keyword evidence="2" id="KW-1185">Reference proteome</keyword>
<dbReference type="AlphaFoldDB" id="A0A1D2MZR8"/>
<dbReference type="OMA" id="THLAPNI"/>
<evidence type="ECO:0008006" key="3">
    <source>
        <dbReference type="Google" id="ProtNLM"/>
    </source>
</evidence>
<dbReference type="InterPro" id="IPR036179">
    <property type="entry name" value="Ig-like_dom_sf"/>
</dbReference>
<dbReference type="InterPro" id="IPR042495">
    <property type="entry name" value="PDGFRL"/>
</dbReference>
<dbReference type="InterPro" id="IPR013783">
    <property type="entry name" value="Ig-like_fold"/>
</dbReference>
<protein>
    <recommendedName>
        <fullName evidence="3">Ig-like domain-containing protein</fullName>
    </recommendedName>
</protein>
<dbReference type="OrthoDB" id="10579854at2759"/>
<dbReference type="PANTHER" id="PTHR15360">
    <property type="entry name" value="PLATELET-DERIVED GROWTH FACTOR RECEPTOR LIKE"/>
    <property type="match status" value="1"/>
</dbReference>